<reference evidence="8" key="1">
    <citation type="submission" date="2022-12" db="EMBL/GenBank/DDBJ databases">
        <authorList>
            <person name="Petersen C."/>
        </authorList>
    </citation>
    <scope>NUCLEOTIDE SEQUENCE</scope>
    <source>
        <strain evidence="8">IBT 35675</strain>
    </source>
</reference>
<dbReference type="GO" id="GO:0003677">
    <property type="term" value="F:DNA binding"/>
    <property type="evidence" value="ECO:0007669"/>
    <property type="project" value="UniProtKB-KW"/>
</dbReference>
<comment type="caution">
    <text evidence="8">The sequence shown here is derived from an EMBL/GenBank/DDBJ whole genome shotgun (WGS) entry which is preliminary data.</text>
</comment>
<feature type="compositionally biased region" description="Low complexity" evidence="7">
    <location>
        <begin position="22"/>
        <end position="58"/>
    </location>
</feature>
<evidence type="ECO:0008006" key="10">
    <source>
        <dbReference type="Google" id="ProtNLM"/>
    </source>
</evidence>
<evidence type="ECO:0000256" key="5">
    <source>
        <dbReference type="ARBA" id="ARBA00023204"/>
    </source>
</evidence>
<proteinExistence type="inferred from homology"/>
<dbReference type="GO" id="GO:0000712">
    <property type="term" value="P:resolution of meiotic recombination intermediates"/>
    <property type="evidence" value="ECO:0007669"/>
    <property type="project" value="TreeGrafter"/>
</dbReference>
<dbReference type="Pfam" id="PF09415">
    <property type="entry name" value="CENP-X"/>
    <property type="match status" value="1"/>
</dbReference>
<keyword evidence="6" id="KW-0539">Nucleus</keyword>
<evidence type="ECO:0000256" key="2">
    <source>
        <dbReference type="ARBA" id="ARBA00009359"/>
    </source>
</evidence>
<dbReference type="GO" id="GO:0006281">
    <property type="term" value="P:DNA repair"/>
    <property type="evidence" value="ECO:0007669"/>
    <property type="project" value="UniProtKB-KW"/>
</dbReference>
<evidence type="ECO:0000256" key="3">
    <source>
        <dbReference type="ARBA" id="ARBA00022763"/>
    </source>
</evidence>
<accession>A0A9W9UYB0</accession>
<dbReference type="CDD" id="cd22921">
    <property type="entry name" value="HFD_CENP-X"/>
    <property type="match status" value="1"/>
</dbReference>
<keyword evidence="9" id="KW-1185">Reference proteome</keyword>
<dbReference type="GO" id="GO:0051382">
    <property type="term" value="P:kinetochore assembly"/>
    <property type="evidence" value="ECO:0007669"/>
    <property type="project" value="InterPro"/>
</dbReference>
<name>A0A9W9UYB0_PENBR</name>
<comment type="similarity">
    <text evidence="2">Belongs to the CENP-X/MHF2 family.</text>
</comment>
<gene>
    <name evidence="8" type="ORF">N7541_002776</name>
</gene>
<evidence type="ECO:0000256" key="6">
    <source>
        <dbReference type="ARBA" id="ARBA00023242"/>
    </source>
</evidence>
<evidence type="ECO:0000313" key="8">
    <source>
        <dbReference type="EMBL" id="KAJ5361932.1"/>
    </source>
</evidence>
<feature type="region of interest" description="Disordered" evidence="7">
    <location>
        <begin position="1"/>
        <end position="123"/>
    </location>
</feature>
<dbReference type="PANTHER" id="PTHR28680:SF1">
    <property type="entry name" value="CENTROMERE PROTEIN X"/>
    <property type="match status" value="1"/>
</dbReference>
<keyword evidence="3" id="KW-0227">DNA damage</keyword>
<dbReference type="EMBL" id="JAPZBR010000002">
    <property type="protein sequence ID" value="KAJ5361932.1"/>
    <property type="molecule type" value="Genomic_DNA"/>
</dbReference>
<dbReference type="Gene3D" id="6.10.130.30">
    <property type="match status" value="1"/>
</dbReference>
<sequence length="225" mass="24224">MAGEPKPAPKRSRLPFKPPSRTTSAGPSSTSKPKAKTKQPAAKAATSQPAHASTETTKPPTPTTHKAAKPTKSTKPRDSTNPKQTAKRRRVESPAPDDAQSGSESGSDVSGRSRSRSISQEPDYILAEITTTNPVEDVNSSDPKIPPKLLTRLLHEHFQNDKTKIAKDANNVVAKYIDVFVREAIARAAFERAETNGNAGGRSVGDGFLEVEDLEKMAPQLTMDF</sequence>
<evidence type="ECO:0000256" key="1">
    <source>
        <dbReference type="ARBA" id="ARBA00004123"/>
    </source>
</evidence>
<dbReference type="Proteomes" id="UP001148299">
    <property type="component" value="Unassembled WGS sequence"/>
</dbReference>
<dbReference type="GO" id="GO:0031297">
    <property type="term" value="P:replication fork processing"/>
    <property type="evidence" value="ECO:0007669"/>
    <property type="project" value="TreeGrafter"/>
</dbReference>
<reference evidence="8" key="2">
    <citation type="journal article" date="2023" name="IMA Fungus">
        <title>Comparative genomic study of the Penicillium genus elucidates a diverse pangenome and 15 lateral gene transfer events.</title>
        <authorList>
            <person name="Petersen C."/>
            <person name="Sorensen T."/>
            <person name="Nielsen M.R."/>
            <person name="Sondergaard T.E."/>
            <person name="Sorensen J.L."/>
            <person name="Fitzpatrick D.A."/>
            <person name="Frisvad J.C."/>
            <person name="Nielsen K.L."/>
        </authorList>
    </citation>
    <scope>NUCLEOTIDE SEQUENCE</scope>
    <source>
        <strain evidence="8">IBT 35675</strain>
    </source>
</reference>
<dbReference type="PANTHER" id="PTHR28680">
    <property type="entry name" value="CENTROMERE PROTEIN X"/>
    <property type="match status" value="1"/>
</dbReference>
<dbReference type="Gene3D" id="1.20.5.4980">
    <property type="match status" value="1"/>
</dbReference>
<comment type="subcellular location">
    <subcellularLocation>
        <location evidence="1">Nucleus</location>
    </subcellularLocation>
</comment>
<keyword evidence="4" id="KW-0238">DNA-binding</keyword>
<feature type="compositionally biased region" description="Low complexity" evidence="7">
    <location>
        <begin position="101"/>
        <end position="119"/>
    </location>
</feature>
<keyword evidence="5" id="KW-0234">DNA repair</keyword>
<protein>
    <recommendedName>
        <fullName evidence="10">Centromere protein X</fullName>
    </recommendedName>
</protein>
<organism evidence="8 9">
    <name type="scientific">Penicillium brevicompactum</name>
    <dbReference type="NCBI Taxonomy" id="5074"/>
    <lineage>
        <taxon>Eukaryota</taxon>
        <taxon>Fungi</taxon>
        <taxon>Dikarya</taxon>
        <taxon>Ascomycota</taxon>
        <taxon>Pezizomycotina</taxon>
        <taxon>Eurotiomycetes</taxon>
        <taxon>Eurotiomycetidae</taxon>
        <taxon>Eurotiales</taxon>
        <taxon>Aspergillaceae</taxon>
        <taxon>Penicillium</taxon>
    </lineage>
</organism>
<dbReference type="GO" id="GO:0071821">
    <property type="term" value="C:FANCM-MHF complex"/>
    <property type="evidence" value="ECO:0007669"/>
    <property type="project" value="TreeGrafter"/>
</dbReference>
<evidence type="ECO:0000256" key="4">
    <source>
        <dbReference type="ARBA" id="ARBA00023125"/>
    </source>
</evidence>
<dbReference type="AlphaFoldDB" id="A0A9W9UYB0"/>
<evidence type="ECO:0000256" key="7">
    <source>
        <dbReference type="SAM" id="MobiDB-lite"/>
    </source>
</evidence>
<evidence type="ECO:0000313" key="9">
    <source>
        <dbReference type="Proteomes" id="UP001148299"/>
    </source>
</evidence>
<dbReference type="InterPro" id="IPR018552">
    <property type="entry name" value="CENP-X"/>
</dbReference>